<dbReference type="GO" id="GO:0000976">
    <property type="term" value="F:transcription cis-regulatory region binding"/>
    <property type="evidence" value="ECO:0007669"/>
    <property type="project" value="TreeGrafter"/>
</dbReference>
<dbReference type="PROSITE" id="PS50932">
    <property type="entry name" value="HTH_LACI_2"/>
    <property type="match status" value="1"/>
</dbReference>
<organism evidence="6 7">
    <name type="scientific">Metabacillus idriensis</name>
    <dbReference type="NCBI Taxonomy" id="324768"/>
    <lineage>
        <taxon>Bacteria</taxon>
        <taxon>Bacillati</taxon>
        <taxon>Bacillota</taxon>
        <taxon>Bacilli</taxon>
        <taxon>Bacillales</taxon>
        <taxon>Bacillaceae</taxon>
        <taxon>Metabacillus</taxon>
    </lineage>
</organism>
<dbReference type="PANTHER" id="PTHR30146">
    <property type="entry name" value="LACI-RELATED TRANSCRIPTIONAL REPRESSOR"/>
    <property type="match status" value="1"/>
</dbReference>
<dbReference type="InterPro" id="IPR010982">
    <property type="entry name" value="Lambda_DNA-bd_dom_sf"/>
</dbReference>
<keyword evidence="2" id="KW-0805">Transcription regulation</keyword>
<sequence length="339" mass="37684">MDKKMKATLKDVANLAGVSTATVSNVTNNTKFVSDDVKRKVLDAMETLNYRPNALAKSLRVQETKLIGVLISDITNPFFSKVVRGIEYEANKNGYNILLCNTESNAVKEQEYLDILIGKRIDGLIISSSGNKEEYIKHLESANIPIVFLNRSPESALMKTVMTNNIRGSYLAAEHLINHGYEKISIISGPQTYSTGRDRLIGYKRAMEDYGLPIDEELIKIGNFDIKSGYDLMKELINSGERTDACFIANNSMTLGAYKYIKETNLKIGQDLAIVGYDESDWADIVEPPLSTISQPAYEQGTQAAELVIANINGKELTNQKVIYLEPTMIIRESCGCKI</sequence>
<keyword evidence="7" id="KW-1185">Reference proteome</keyword>
<keyword evidence="3" id="KW-0238">DNA-binding</keyword>
<feature type="domain" description="HTH lacI-type" evidence="5">
    <location>
        <begin position="7"/>
        <end position="61"/>
    </location>
</feature>
<evidence type="ECO:0000256" key="4">
    <source>
        <dbReference type="ARBA" id="ARBA00023163"/>
    </source>
</evidence>
<accession>A0A6I2M6I0</accession>
<dbReference type="SMART" id="SM00354">
    <property type="entry name" value="HTH_LACI"/>
    <property type="match status" value="1"/>
</dbReference>
<comment type="caution">
    <text evidence="6">The sequence shown here is derived from an EMBL/GenBank/DDBJ whole genome shotgun (WGS) entry which is preliminary data.</text>
</comment>
<dbReference type="Gene3D" id="1.10.260.40">
    <property type="entry name" value="lambda repressor-like DNA-binding domains"/>
    <property type="match status" value="1"/>
</dbReference>
<keyword evidence="4" id="KW-0804">Transcription</keyword>
<dbReference type="SUPFAM" id="SSF47413">
    <property type="entry name" value="lambda repressor-like DNA-binding domains"/>
    <property type="match status" value="1"/>
</dbReference>
<dbReference type="PRINTS" id="PR00036">
    <property type="entry name" value="HTHLACI"/>
</dbReference>
<name>A0A6I2M6I0_9BACI</name>
<dbReference type="AlphaFoldDB" id="A0A6I2M6I0"/>
<dbReference type="Pfam" id="PF00356">
    <property type="entry name" value="LacI"/>
    <property type="match status" value="1"/>
</dbReference>
<evidence type="ECO:0000313" key="7">
    <source>
        <dbReference type="Proteomes" id="UP000441585"/>
    </source>
</evidence>
<reference evidence="6 7" key="1">
    <citation type="submission" date="2019-11" db="EMBL/GenBank/DDBJ databases">
        <title>Bacillus idriensis genome.</title>
        <authorList>
            <person name="Konopka E.N."/>
            <person name="Newman J.D."/>
        </authorList>
    </citation>
    <scope>NUCLEOTIDE SEQUENCE [LARGE SCALE GENOMIC DNA]</scope>
    <source>
        <strain evidence="6 7">DSM 19097</strain>
    </source>
</reference>
<dbReference type="RefSeq" id="WP_083328258.1">
    <property type="nucleotide sequence ID" value="NZ_CAJGAA010000001.1"/>
</dbReference>
<dbReference type="CDD" id="cd01392">
    <property type="entry name" value="HTH_LacI"/>
    <property type="match status" value="1"/>
</dbReference>
<dbReference type="Proteomes" id="UP000441585">
    <property type="component" value="Unassembled WGS sequence"/>
</dbReference>
<dbReference type="Pfam" id="PF00532">
    <property type="entry name" value="Peripla_BP_1"/>
    <property type="match status" value="1"/>
</dbReference>
<dbReference type="CDD" id="cd06267">
    <property type="entry name" value="PBP1_LacI_sugar_binding-like"/>
    <property type="match status" value="1"/>
</dbReference>
<gene>
    <name evidence="6" type="ORF">GJU41_07500</name>
</gene>
<evidence type="ECO:0000313" key="6">
    <source>
        <dbReference type="EMBL" id="MRX53815.1"/>
    </source>
</evidence>
<dbReference type="GO" id="GO:0003700">
    <property type="term" value="F:DNA-binding transcription factor activity"/>
    <property type="evidence" value="ECO:0007669"/>
    <property type="project" value="TreeGrafter"/>
</dbReference>
<evidence type="ECO:0000259" key="5">
    <source>
        <dbReference type="PROSITE" id="PS50932"/>
    </source>
</evidence>
<dbReference type="SUPFAM" id="SSF53822">
    <property type="entry name" value="Periplasmic binding protein-like I"/>
    <property type="match status" value="1"/>
</dbReference>
<proteinExistence type="predicted"/>
<evidence type="ECO:0000256" key="2">
    <source>
        <dbReference type="ARBA" id="ARBA00023015"/>
    </source>
</evidence>
<dbReference type="Gene3D" id="3.40.50.2300">
    <property type="match status" value="2"/>
</dbReference>
<protein>
    <submittedName>
        <fullName evidence="6">Substrate-binding domain-containing protein</fullName>
    </submittedName>
</protein>
<dbReference type="InterPro" id="IPR001761">
    <property type="entry name" value="Peripla_BP/Lac1_sug-bd_dom"/>
</dbReference>
<evidence type="ECO:0000256" key="3">
    <source>
        <dbReference type="ARBA" id="ARBA00023125"/>
    </source>
</evidence>
<evidence type="ECO:0000256" key="1">
    <source>
        <dbReference type="ARBA" id="ARBA00022491"/>
    </source>
</evidence>
<dbReference type="EMBL" id="WKKF01000001">
    <property type="protein sequence ID" value="MRX53815.1"/>
    <property type="molecule type" value="Genomic_DNA"/>
</dbReference>
<dbReference type="InterPro" id="IPR000843">
    <property type="entry name" value="HTH_LacI"/>
</dbReference>
<dbReference type="InterPro" id="IPR028082">
    <property type="entry name" value="Peripla_BP_I"/>
</dbReference>
<keyword evidence="1" id="KW-0678">Repressor</keyword>
<dbReference type="PANTHER" id="PTHR30146:SF148">
    <property type="entry name" value="HTH-TYPE TRANSCRIPTIONAL REPRESSOR PURR-RELATED"/>
    <property type="match status" value="1"/>
</dbReference>